<dbReference type="Pfam" id="PF00497">
    <property type="entry name" value="SBP_bac_3"/>
    <property type="match status" value="1"/>
</dbReference>
<dbReference type="EMBL" id="LNZC01000005">
    <property type="protein sequence ID" value="KTD81415.1"/>
    <property type="molecule type" value="Genomic_DNA"/>
</dbReference>
<reference evidence="7 8" key="1">
    <citation type="submission" date="2015-11" db="EMBL/GenBank/DDBJ databases">
        <title>Genomic analysis of 38 Legionella species identifies large and diverse effector repertoires.</title>
        <authorList>
            <person name="Burstein D."/>
            <person name="Amaro F."/>
            <person name="Zusman T."/>
            <person name="Lifshitz Z."/>
            <person name="Cohen O."/>
            <person name="Gilbert J.A."/>
            <person name="Pupko T."/>
            <person name="Shuman H.A."/>
            <person name="Segal G."/>
        </authorList>
    </citation>
    <scope>NUCLEOTIDE SEQUENCE [LARGE SCALE GENOMIC DNA]</scope>
    <source>
        <strain evidence="7 8">ATCC 49508</strain>
    </source>
</reference>
<dbReference type="PANTHER" id="PTHR35936:SF19">
    <property type="entry name" value="AMINO-ACID-BINDING PROTEIN YXEM-RELATED"/>
    <property type="match status" value="1"/>
</dbReference>
<comment type="similarity">
    <text evidence="2 4">Belongs to the bacterial solute-binding protein 3 family.</text>
</comment>
<dbReference type="InterPro" id="IPR018313">
    <property type="entry name" value="SBP_3_CS"/>
</dbReference>
<evidence type="ECO:0000256" key="5">
    <source>
        <dbReference type="SAM" id="SignalP"/>
    </source>
</evidence>
<keyword evidence="3 5" id="KW-0732">Signal</keyword>
<proteinExistence type="inferred from homology"/>
<evidence type="ECO:0000313" key="7">
    <source>
        <dbReference type="EMBL" id="KTD81415.1"/>
    </source>
</evidence>
<dbReference type="OrthoDB" id="9768183at2"/>
<dbReference type="SMART" id="SM00062">
    <property type="entry name" value="PBPb"/>
    <property type="match status" value="1"/>
</dbReference>
<dbReference type="AlphaFoldDB" id="A0A0W1AJ56"/>
<dbReference type="InterPro" id="IPR001638">
    <property type="entry name" value="Solute-binding_3/MltF_N"/>
</dbReference>
<keyword evidence="8" id="KW-1185">Reference proteome</keyword>
<dbReference type="PATRIC" id="fig|45076.6.peg.760"/>
<evidence type="ECO:0000313" key="8">
    <source>
        <dbReference type="Proteomes" id="UP000054662"/>
    </source>
</evidence>
<comment type="subcellular location">
    <subcellularLocation>
        <location evidence="1">Cell envelope</location>
    </subcellularLocation>
</comment>
<dbReference type="PANTHER" id="PTHR35936">
    <property type="entry name" value="MEMBRANE-BOUND LYTIC MUREIN TRANSGLYCOSYLASE F"/>
    <property type="match status" value="1"/>
</dbReference>
<evidence type="ECO:0000256" key="1">
    <source>
        <dbReference type="ARBA" id="ARBA00004196"/>
    </source>
</evidence>
<dbReference type="GO" id="GO:0030313">
    <property type="term" value="C:cell envelope"/>
    <property type="evidence" value="ECO:0007669"/>
    <property type="project" value="UniProtKB-SubCell"/>
</dbReference>
<organism evidence="7 8">
    <name type="scientific">Legionella worsleiensis</name>
    <dbReference type="NCBI Taxonomy" id="45076"/>
    <lineage>
        <taxon>Bacteria</taxon>
        <taxon>Pseudomonadati</taxon>
        <taxon>Pseudomonadota</taxon>
        <taxon>Gammaproteobacteria</taxon>
        <taxon>Legionellales</taxon>
        <taxon>Legionellaceae</taxon>
        <taxon>Legionella</taxon>
    </lineage>
</organism>
<dbReference type="STRING" id="45076.Lwor_0692"/>
<comment type="caution">
    <text evidence="7">The sequence shown here is derived from an EMBL/GenBank/DDBJ whole genome shotgun (WGS) entry which is preliminary data.</text>
</comment>
<dbReference type="Gene3D" id="3.40.190.10">
    <property type="entry name" value="Periplasmic binding protein-like II"/>
    <property type="match status" value="2"/>
</dbReference>
<name>A0A0W1AJ56_9GAMM</name>
<evidence type="ECO:0000259" key="6">
    <source>
        <dbReference type="SMART" id="SM00062"/>
    </source>
</evidence>
<evidence type="ECO:0000256" key="3">
    <source>
        <dbReference type="ARBA" id="ARBA00022729"/>
    </source>
</evidence>
<dbReference type="PROSITE" id="PS01039">
    <property type="entry name" value="SBP_BACTERIAL_3"/>
    <property type="match status" value="1"/>
</dbReference>
<feature type="chain" id="PRO_5006919806" evidence="5">
    <location>
        <begin position="19"/>
        <end position="245"/>
    </location>
</feature>
<gene>
    <name evidence="7" type="primary">artJ</name>
    <name evidence="7" type="ORF">Lwor_0692</name>
</gene>
<dbReference type="CDD" id="cd13622">
    <property type="entry name" value="PBP2_Arg_3"/>
    <property type="match status" value="1"/>
</dbReference>
<evidence type="ECO:0000256" key="2">
    <source>
        <dbReference type="ARBA" id="ARBA00010333"/>
    </source>
</evidence>
<protein>
    <submittedName>
        <fullName evidence="7">Arginine 3rd transport system periplasmic binding protein</fullName>
    </submittedName>
</protein>
<dbReference type="SUPFAM" id="SSF53850">
    <property type="entry name" value="Periplasmic binding protein-like II"/>
    <property type="match status" value="1"/>
</dbReference>
<dbReference type="RefSeq" id="WP_058492525.1">
    <property type="nucleotide sequence ID" value="NZ_CBCRUR010000010.1"/>
</dbReference>
<feature type="domain" description="Solute-binding protein family 3/N-terminal" evidence="6">
    <location>
        <begin position="20"/>
        <end position="242"/>
    </location>
</feature>
<feature type="signal peptide" evidence="5">
    <location>
        <begin position="1"/>
        <end position="18"/>
    </location>
</feature>
<accession>A0A0W1AJ56</accession>
<sequence>MKTCVLFLLCIFSTYGHTQTLTIGSSKFNPPFETWASHDASYFGYDIDLMTIICKRLKATCKFKAYTFNELFGAIDRNEVDLIIASMIITKPRQEQYLFSLPYLESYSQYITSSKNASINNPDDLYGKKIGVRKGTPYGSQVLAESRNNTIVYYPLIVDIFVGLQNKEIDAFVLDYEAAKYWIATNPGIYKLIGNKIPVGEGYAVMTQYKNAGLVKRINDIILQMGEDGTFIGLYSKYFGWNNAN</sequence>
<dbReference type="Proteomes" id="UP000054662">
    <property type="component" value="Unassembled WGS sequence"/>
</dbReference>
<evidence type="ECO:0000256" key="4">
    <source>
        <dbReference type="RuleBase" id="RU003744"/>
    </source>
</evidence>